<organism evidence="1 2">
    <name type="scientific">Clunio marinus</name>
    <dbReference type="NCBI Taxonomy" id="568069"/>
    <lineage>
        <taxon>Eukaryota</taxon>
        <taxon>Metazoa</taxon>
        <taxon>Ecdysozoa</taxon>
        <taxon>Arthropoda</taxon>
        <taxon>Hexapoda</taxon>
        <taxon>Insecta</taxon>
        <taxon>Pterygota</taxon>
        <taxon>Neoptera</taxon>
        <taxon>Endopterygota</taxon>
        <taxon>Diptera</taxon>
        <taxon>Nematocera</taxon>
        <taxon>Chironomoidea</taxon>
        <taxon>Chironomidae</taxon>
        <taxon>Clunio</taxon>
    </lineage>
</organism>
<accession>A0A1J1HP10</accession>
<protein>
    <submittedName>
        <fullName evidence="1">CLUMA_CG001747, isoform A</fullName>
    </submittedName>
</protein>
<evidence type="ECO:0000313" key="2">
    <source>
        <dbReference type="Proteomes" id="UP000183832"/>
    </source>
</evidence>
<dbReference type="Proteomes" id="UP000183832">
    <property type="component" value="Unassembled WGS sequence"/>
</dbReference>
<dbReference type="AlphaFoldDB" id="A0A1J1HP10"/>
<reference evidence="1 2" key="1">
    <citation type="submission" date="2015-04" db="EMBL/GenBank/DDBJ databases">
        <authorList>
            <person name="Syromyatnikov M.Y."/>
            <person name="Popov V.N."/>
        </authorList>
    </citation>
    <scope>NUCLEOTIDE SEQUENCE [LARGE SCALE GENOMIC DNA]</scope>
</reference>
<gene>
    <name evidence="1" type="ORF">CLUMA_CG001747</name>
</gene>
<proteinExistence type="predicted"/>
<evidence type="ECO:0000313" key="1">
    <source>
        <dbReference type="EMBL" id="CRK87961.1"/>
    </source>
</evidence>
<name>A0A1J1HP10_9DIPT</name>
<keyword evidence="2" id="KW-1185">Reference proteome</keyword>
<sequence length="63" mass="7112">MCVLCWGSNEKARKKAGKKAFCGGVQIEFKNDSQALLWCRIAINKDKENAVKKSDKNKSIPKR</sequence>
<dbReference type="EMBL" id="CVRI01000006">
    <property type="protein sequence ID" value="CRK87961.1"/>
    <property type="molecule type" value="Genomic_DNA"/>
</dbReference>